<protein>
    <submittedName>
        <fullName evidence="6">Sigma-70 family RNA polymerase sigma factor</fullName>
    </submittedName>
</protein>
<dbReference type="InterPro" id="IPR007627">
    <property type="entry name" value="RNA_pol_sigma70_r2"/>
</dbReference>
<keyword evidence="3" id="KW-0238">DNA-binding</keyword>
<reference evidence="6 7" key="1">
    <citation type="submission" date="2020-11" db="EMBL/GenBank/DDBJ databases">
        <authorList>
            <person name="Kim M.K."/>
        </authorList>
    </citation>
    <scope>NUCLEOTIDE SEQUENCE [LARGE SCALE GENOMIC DNA]</scope>
    <source>
        <strain evidence="6 7">BT662</strain>
    </source>
</reference>
<dbReference type="SUPFAM" id="SSF88946">
    <property type="entry name" value="Sigma2 domain of RNA polymerase sigma factors"/>
    <property type="match status" value="1"/>
</dbReference>
<evidence type="ECO:0000259" key="5">
    <source>
        <dbReference type="Pfam" id="PF04542"/>
    </source>
</evidence>
<dbReference type="Gene3D" id="1.10.1740.10">
    <property type="match status" value="1"/>
</dbReference>
<evidence type="ECO:0000256" key="2">
    <source>
        <dbReference type="ARBA" id="ARBA00023082"/>
    </source>
</evidence>
<sequence>MVFSPHLLSAATLRAALLANREQALTRLYRQTFPAVRRHVSRHGGSAEDAQDIFHDALVILYEHAVGETLALTAAPGTYLVSIARNLWRHEQRRRARLPQDALPDDPGLLAAEAAPAPEETGFAVLDYVERLGAKCKSVLLAFYYFQQPLTQIAEANGYRSVRSATVQKFKCLERLRQAVRAVFSTETTEY</sequence>
<gene>
    <name evidence="6" type="ORF">I2H31_20450</name>
</gene>
<proteinExistence type="predicted"/>
<name>A0ABS0IA71_9BACT</name>
<evidence type="ECO:0000313" key="6">
    <source>
        <dbReference type="EMBL" id="MBF9223487.1"/>
    </source>
</evidence>
<organism evidence="6 7">
    <name type="scientific">Hymenobacter ruricola</name>
    <dbReference type="NCBI Taxonomy" id="2791023"/>
    <lineage>
        <taxon>Bacteria</taxon>
        <taxon>Pseudomonadati</taxon>
        <taxon>Bacteroidota</taxon>
        <taxon>Cytophagia</taxon>
        <taxon>Cytophagales</taxon>
        <taxon>Hymenobacteraceae</taxon>
        <taxon>Hymenobacter</taxon>
    </lineage>
</organism>
<dbReference type="EMBL" id="JADQDM010000015">
    <property type="protein sequence ID" value="MBF9223487.1"/>
    <property type="molecule type" value="Genomic_DNA"/>
</dbReference>
<dbReference type="InterPro" id="IPR014284">
    <property type="entry name" value="RNA_pol_sigma-70_dom"/>
</dbReference>
<dbReference type="Proteomes" id="UP000618931">
    <property type="component" value="Unassembled WGS sequence"/>
</dbReference>
<evidence type="ECO:0000256" key="3">
    <source>
        <dbReference type="ARBA" id="ARBA00023125"/>
    </source>
</evidence>
<accession>A0ABS0IA71</accession>
<dbReference type="Pfam" id="PF04542">
    <property type="entry name" value="Sigma70_r2"/>
    <property type="match status" value="1"/>
</dbReference>
<dbReference type="InterPro" id="IPR039425">
    <property type="entry name" value="RNA_pol_sigma-70-like"/>
</dbReference>
<evidence type="ECO:0000256" key="1">
    <source>
        <dbReference type="ARBA" id="ARBA00023015"/>
    </source>
</evidence>
<evidence type="ECO:0000256" key="4">
    <source>
        <dbReference type="ARBA" id="ARBA00023163"/>
    </source>
</evidence>
<feature type="domain" description="RNA polymerase sigma-70 region 2" evidence="5">
    <location>
        <begin position="28"/>
        <end position="97"/>
    </location>
</feature>
<comment type="caution">
    <text evidence="6">The sequence shown here is derived from an EMBL/GenBank/DDBJ whole genome shotgun (WGS) entry which is preliminary data.</text>
</comment>
<evidence type="ECO:0000313" key="7">
    <source>
        <dbReference type="Proteomes" id="UP000618931"/>
    </source>
</evidence>
<keyword evidence="1" id="KW-0805">Transcription regulation</keyword>
<dbReference type="RefSeq" id="WP_196294914.1">
    <property type="nucleotide sequence ID" value="NZ_JADQDM010000015.1"/>
</dbReference>
<dbReference type="InterPro" id="IPR013325">
    <property type="entry name" value="RNA_pol_sigma_r2"/>
</dbReference>
<keyword evidence="4" id="KW-0804">Transcription</keyword>
<dbReference type="PANTHER" id="PTHR43133:SF8">
    <property type="entry name" value="RNA POLYMERASE SIGMA FACTOR HI_1459-RELATED"/>
    <property type="match status" value="1"/>
</dbReference>
<dbReference type="NCBIfam" id="TIGR02937">
    <property type="entry name" value="sigma70-ECF"/>
    <property type="match status" value="1"/>
</dbReference>
<keyword evidence="2" id="KW-0731">Sigma factor</keyword>
<keyword evidence="7" id="KW-1185">Reference proteome</keyword>
<dbReference type="PANTHER" id="PTHR43133">
    <property type="entry name" value="RNA POLYMERASE ECF-TYPE SIGMA FACTO"/>
    <property type="match status" value="1"/>
</dbReference>